<dbReference type="EMBL" id="NRJG01000177">
    <property type="protein sequence ID" value="RIY34728.1"/>
    <property type="molecule type" value="Genomic_DNA"/>
</dbReference>
<gene>
    <name evidence="1" type="ORF">CKF58_07765</name>
</gene>
<keyword evidence="2" id="KW-1185">Reference proteome</keyword>
<comment type="caution">
    <text evidence="1">The sequence shown here is derived from an EMBL/GenBank/DDBJ whole genome shotgun (WGS) entry which is preliminary data.</text>
</comment>
<organism evidence="1 2">
    <name type="scientific">Psittacicella hinzii</name>
    <dbReference type="NCBI Taxonomy" id="2028575"/>
    <lineage>
        <taxon>Bacteria</taxon>
        <taxon>Pseudomonadati</taxon>
        <taxon>Pseudomonadota</taxon>
        <taxon>Gammaproteobacteria</taxon>
        <taxon>Pasteurellales</taxon>
        <taxon>Psittacicellaceae</taxon>
        <taxon>Psittacicella</taxon>
    </lineage>
</organism>
<name>A0A3A1YC17_9GAMM</name>
<sequence length="356" mass="41944">VQQLNFVNNRYQILSSAFFDQIILKTDYNFSNYDYWLRCKTSLGTDDNHLNYIGEPIFFIPDTILMNPGYDELNFWNNSNVFNFTPIIDDNRFFANLYAYYLALIKRPTILNRYDALVVEHLINHWHDLINCDAMAALAQEGYYKFSRFKIEEILALENDLENIAQGYKIPNWYREIKSDCKARLRHRNKLIRSIHDLFADPDSYNKIGETTGIRICRIFVGYLALTTIFGATIYIDHASTFFQSSTTESFSEEVYSSLVFNLFAEKLVSYLFKPEDNENLNTYCHLGYAITRINDDLAYSESAKRELLHRRNASFARMPYKALQYKKFFEDRAAFEFELKLRLVESEVANKQLNN</sequence>
<accession>A0A3A1YC17</accession>
<evidence type="ECO:0000313" key="2">
    <source>
        <dbReference type="Proteomes" id="UP000265916"/>
    </source>
</evidence>
<dbReference type="AlphaFoldDB" id="A0A3A1YC17"/>
<reference evidence="1 2" key="1">
    <citation type="submission" date="2017-08" db="EMBL/GenBank/DDBJ databases">
        <title>Reclassification of Bisgaard taxon 37 and 44.</title>
        <authorList>
            <person name="Christensen H."/>
        </authorList>
    </citation>
    <scope>NUCLEOTIDE SEQUENCE [LARGE SCALE GENOMIC DNA]</scope>
    <source>
        <strain evidence="1 2">111</strain>
    </source>
</reference>
<protein>
    <submittedName>
        <fullName evidence="1">Uncharacterized protein</fullName>
    </submittedName>
</protein>
<evidence type="ECO:0000313" key="1">
    <source>
        <dbReference type="EMBL" id="RIY34728.1"/>
    </source>
</evidence>
<feature type="non-terminal residue" evidence="1">
    <location>
        <position position="1"/>
    </location>
</feature>
<dbReference type="Proteomes" id="UP000265916">
    <property type="component" value="Unassembled WGS sequence"/>
</dbReference>
<proteinExistence type="predicted"/>
<dbReference type="RefSeq" id="WP_222987769.1">
    <property type="nucleotide sequence ID" value="NZ_NRJG01000177.1"/>
</dbReference>